<protein>
    <recommendedName>
        <fullName evidence="4">DUF2127 domain-containing protein</fullName>
    </recommendedName>
</protein>
<keyword evidence="3" id="KW-1185">Reference proteome</keyword>
<reference evidence="3" key="1">
    <citation type="journal article" date="2019" name="Int. J. Syst. Evol. Microbiol.">
        <title>The Global Catalogue of Microorganisms (GCM) 10K type strain sequencing project: providing services to taxonomists for standard genome sequencing and annotation.</title>
        <authorList>
            <consortium name="The Broad Institute Genomics Platform"/>
            <consortium name="The Broad Institute Genome Sequencing Center for Infectious Disease"/>
            <person name="Wu L."/>
            <person name="Ma J."/>
        </authorList>
    </citation>
    <scope>NUCLEOTIDE SEQUENCE [LARGE SCALE GENOMIC DNA]</scope>
    <source>
        <strain evidence="3">CGMCC 1.1927</strain>
    </source>
</reference>
<comment type="caution">
    <text evidence="2">The sequence shown here is derived from an EMBL/GenBank/DDBJ whole genome shotgun (WGS) entry which is preliminary data.</text>
</comment>
<evidence type="ECO:0000256" key="1">
    <source>
        <dbReference type="SAM" id="Phobius"/>
    </source>
</evidence>
<keyword evidence="1" id="KW-1133">Transmembrane helix</keyword>
<gene>
    <name evidence="2" type="ORF">GCM10011577_02890</name>
</gene>
<feature type="transmembrane region" description="Helical" evidence="1">
    <location>
        <begin position="107"/>
        <end position="128"/>
    </location>
</feature>
<name>A0ABQ1X9L1_9MICC</name>
<proteinExistence type="predicted"/>
<organism evidence="2 3">
    <name type="scientific">Pseudarthrobacter polychromogenes</name>
    <dbReference type="NCBI Taxonomy" id="1676"/>
    <lineage>
        <taxon>Bacteria</taxon>
        <taxon>Bacillati</taxon>
        <taxon>Actinomycetota</taxon>
        <taxon>Actinomycetes</taxon>
        <taxon>Micrococcales</taxon>
        <taxon>Micrococcaceae</taxon>
        <taxon>Pseudarthrobacter</taxon>
    </lineage>
</organism>
<dbReference type="Proteomes" id="UP000596938">
    <property type="component" value="Unassembled WGS sequence"/>
</dbReference>
<dbReference type="EMBL" id="BMKU01000001">
    <property type="protein sequence ID" value="GGG84653.1"/>
    <property type="molecule type" value="Genomic_DNA"/>
</dbReference>
<keyword evidence="1" id="KW-0812">Transmembrane</keyword>
<sequence>MAAVPAIQTTPATQSRLRAGAALMALAGLAFVGYAAAFLALNFSGAFLELGIGPEQVDKGRAEVQAFSPQLHHYISHLHIALSGFIAATGLAIAALSWFGVRRGERWAFAATVTITAVSLAISVPAHYPWGLATLGHLGPVYVALLIFLAGAAAAYSGLRDMTVEAGESS</sequence>
<evidence type="ECO:0008006" key="4">
    <source>
        <dbReference type="Google" id="ProtNLM"/>
    </source>
</evidence>
<feature type="transmembrane region" description="Helical" evidence="1">
    <location>
        <begin position="78"/>
        <end position="100"/>
    </location>
</feature>
<feature type="transmembrane region" description="Helical" evidence="1">
    <location>
        <begin position="21"/>
        <end position="41"/>
    </location>
</feature>
<feature type="transmembrane region" description="Helical" evidence="1">
    <location>
        <begin position="140"/>
        <end position="159"/>
    </location>
</feature>
<evidence type="ECO:0000313" key="3">
    <source>
        <dbReference type="Proteomes" id="UP000596938"/>
    </source>
</evidence>
<evidence type="ECO:0000313" key="2">
    <source>
        <dbReference type="EMBL" id="GGG84653.1"/>
    </source>
</evidence>
<keyword evidence="1" id="KW-0472">Membrane</keyword>
<accession>A0ABQ1X9L1</accession>